<dbReference type="Pfam" id="PF21022">
    <property type="entry name" value="Rap-GAP_dimer"/>
    <property type="match status" value="1"/>
</dbReference>
<dbReference type="InterPro" id="IPR035974">
    <property type="entry name" value="Rap/Ran-GAP_sf"/>
</dbReference>
<feature type="region of interest" description="Disordered" evidence="4">
    <location>
        <begin position="22"/>
        <end position="61"/>
    </location>
</feature>
<feature type="compositionally biased region" description="Low complexity" evidence="4">
    <location>
        <begin position="303"/>
        <end position="322"/>
    </location>
</feature>
<feature type="region of interest" description="Disordered" evidence="4">
    <location>
        <begin position="243"/>
        <end position="271"/>
    </location>
</feature>
<feature type="compositionally biased region" description="Basic and acidic residues" evidence="4">
    <location>
        <begin position="388"/>
        <end position="400"/>
    </location>
</feature>
<dbReference type="Gene3D" id="3.40.50.11210">
    <property type="entry name" value="Rap/Ran-GAP"/>
    <property type="match status" value="1"/>
</dbReference>
<name>A0AAV2RT14_MEGNR</name>
<sequence>MMEKVQVLNISPAAHVNHRVTVGQNHLGIPDQKHNSSDFSRPRDRKGNKPSSNVVSQNSNILNNNIEVNGVSNGINSNNNINNNESGAARKKSSGSSNSNKNNQERDEQQGTPGYVSERVRALSVSRPSSNSNNKFGHADLRASYNERIRSGPPSLQPHRPVTRIGQQEVGGGFVYMRGSVGVPGPGGLYRSNSSLDLDHESPDEQPPSSPLRREYGSHGSINVAASQPPESLYSMFRDLQPTDRLDPASASTDSVAQESETVSPKVRSKLQKLWDKDKPSIFKKLRSSKSTEGKSEKPEINSETTSTTHSKGSSSIKSDNSCGDADSRSEEPLTAPKLNRRSAFAHYDCRSLAAQLNSTHMRSVLAERSNTTTGASAAAMAGVTGGTHHDSTEDLRLDDQDSGDGRSNSLLTSCPFFRNELGGESERIVSLSRDWGWGSTRSPNSTPPQAGVLHRPIAASTLGLLEPAQGVSHWRQTLCPYVRTPLSIESVDQGANYYKNHFHGQEHQNWFGVDEALGPVAVSIRKEKVEDATDNAHTFPAYQYRIIVRSSELFTLQGTILEESLWRPGGEKGRCPGVREVLEYVSPVLSVGSLRQAQTTPQTEEALLKLDDLGVHKKFKVGVLYCRSGQTTEEDMYNNESGGPAFSEFLEVLGQRVRLKEFDKYRGGLDKKTDSTGLYSVYAKYRDCEVMFHVSTLLPYTHNNRKQLLRKRHIGNDIVTIIFQEPGAPPFSPKNIRSHFQHVFIVVQAINPCSDKTHYSVSVSRFRDVPMFGPSMPEGATFPKSRAFTEFLLAKVINGEIAALRSEKFTCMATRTRHEYLKDLSLNHSTATTIDTSSKFYLLTFCSNPSRNLKALKRPNTKFYVNPSKIGSAFCILIDVYNFIDFQKIDNGLLGDFYYIIQYEIINDLSLNHSTATTIDTSSKFYIKWTTQDTQSLRVGFVGYRCFLSVHLKSLAACENRNNDVVVVMEMHLSAPCKLRDAEILNEYRKCISLFLTIFSMSLQSVMVSEMGRYELISLDGVWPGVQMEVSICEKMLPTLSHNQYLRLGRRSQNQVGVFVMTPYRQLQKHSDTGHPGSWRKGFRVVYEPLPLSALSTDSSSPSTGSSAPSTGSPSAPSTGSSSAPSTGSLMTSFFIHYVSRRPESTKSAFVFDPLTSVVVNEGTSLPDCFNPSHNQYLRLAPSTGSPSAPSTGSSS</sequence>
<dbReference type="AlphaFoldDB" id="A0AAV2RT14"/>
<dbReference type="PANTHER" id="PTHR15711">
    <property type="entry name" value="RAP GTPASE-ACTIVATING PROTEIN"/>
    <property type="match status" value="1"/>
</dbReference>
<dbReference type="GO" id="GO:0005096">
    <property type="term" value="F:GTPase activator activity"/>
    <property type="evidence" value="ECO:0007669"/>
    <property type="project" value="UniProtKB-KW"/>
</dbReference>
<gene>
    <name evidence="6" type="ORF">MNOR_LOCUS27538</name>
</gene>
<feature type="compositionally biased region" description="Low complexity" evidence="4">
    <location>
        <begin position="49"/>
        <end position="61"/>
    </location>
</feature>
<dbReference type="FunFam" id="3.40.50.11210:FF:000002">
    <property type="entry name" value="Signal-induced proliferation-associated 1-like protein 1"/>
    <property type="match status" value="1"/>
</dbReference>
<dbReference type="GO" id="GO:0051056">
    <property type="term" value="P:regulation of small GTPase mediated signal transduction"/>
    <property type="evidence" value="ECO:0007669"/>
    <property type="project" value="InterPro"/>
</dbReference>
<organism evidence="6 7">
    <name type="scientific">Meganyctiphanes norvegica</name>
    <name type="common">Northern krill</name>
    <name type="synonym">Thysanopoda norvegica</name>
    <dbReference type="NCBI Taxonomy" id="48144"/>
    <lineage>
        <taxon>Eukaryota</taxon>
        <taxon>Metazoa</taxon>
        <taxon>Ecdysozoa</taxon>
        <taxon>Arthropoda</taxon>
        <taxon>Crustacea</taxon>
        <taxon>Multicrustacea</taxon>
        <taxon>Malacostraca</taxon>
        <taxon>Eumalacostraca</taxon>
        <taxon>Eucarida</taxon>
        <taxon>Euphausiacea</taxon>
        <taxon>Euphausiidae</taxon>
        <taxon>Meganyctiphanes</taxon>
    </lineage>
</organism>
<dbReference type="PANTHER" id="PTHR15711:SF22">
    <property type="entry name" value="RAP-GAP DOMAIN-CONTAINING PROTEIN"/>
    <property type="match status" value="1"/>
</dbReference>
<evidence type="ECO:0000256" key="2">
    <source>
        <dbReference type="ARBA" id="ARBA00022553"/>
    </source>
</evidence>
<feature type="region of interest" description="Disordered" evidence="4">
    <location>
        <begin position="77"/>
        <end position="115"/>
    </location>
</feature>
<evidence type="ECO:0000256" key="3">
    <source>
        <dbReference type="ARBA" id="ARBA00023054"/>
    </source>
</evidence>
<feature type="compositionally biased region" description="Basic and acidic residues" evidence="4">
    <location>
        <begin position="290"/>
        <end position="301"/>
    </location>
</feature>
<dbReference type="InterPro" id="IPR000331">
    <property type="entry name" value="Rap/Ran_GAP_dom"/>
</dbReference>
<keyword evidence="7" id="KW-1185">Reference proteome</keyword>
<dbReference type="Proteomes" id="UP001497623">
    <property type="component" value="Unassembled WGS sequence"/>
</dbReference>
<evidence type="ECO:0000256" key="1">
    <source>
        <dbReference type="ARBA" id="ARBA00022468"/>
    </source>
</evidence>
<feature type="compositionally biased region" description="Basic and acidic residues" evidence="4">
    <location>
        <begin position="31"/>
        <end position="47"/>
    </location>
</feature>
<keyword evidence="1" id="KW-0343">GTPase activation</keyword>
<protein>
    <recommendedName>
        <fullName evidence="5">Rap-GAP domain-containing protein</fullName>
    </recommendedName>
</protein>
<dbReference type="EMBL" id="CAXKWB010029126">
    <property type="protein sequence ID" value="CAL4135181.1"/>
    <property type="molecule type" value="Genomic_DNA"/>
</dbReference>
<feature type="non-terminal residue" evidence="6">
    <location>
        <position position="1197"/>
    </location>
</feature>
<comment type="caution">
    <text evidence="6">The sequence shown here is derived from an EMBL/GenBank/DDBJ whole genome shotgun (WGS) entry which is preliminary data.</text>
</comment>
<proteinExistence type="predicted"/>
<evidence type="ECO:0000256" key="4">
    <source>
        <dbReference type="SAM" id="MobiDB-lite"/>
    </source>
</evidence>
<feature type="region of interest" description="Disordered" evidence="4">
    <location>
        <begin position="285"/>
        <end position="338"/>
    </location>
</feature>
<evidence type="ECO:0000313" key="7">
    <source>
        <dbReference type="Proteomes" id="UP001497623"/>
    </source>
</evidence>
<feature type="domain" description="Rap-GAP" evidence="5">
    <location>
        <begin position="608"/>
        <end position="825"/>
    </location>
</feature>
<dbReference type="Pfam" id="PF02145">
    <property type="entry name" value="Rap_GAP"/>
    <property type="match status" value="1"/>
</dbReference>
<reference evidence="6 7" key="1">
    <citation type="submission" date="2024-05" db="EMBL/GenBank/DDBJ databases">
        <authorList>
            <person name="Wallberg A."/>
        </authorList>
    </citation>
    <scope>NUCLEOTIDE SEQUENCE [LARGE SCALE GENOMIC DNA]</scope>
</reference>
<dbReference type="SUPFAM" id="SSF111347">
    <property type="entry name" value="Rap/Ran-GAP"/>
    <property type="match status" value="1"/>
</dbReference>
<keyword evidence="3" id="KW-0175">Coiled coil</keyword>
<dbReference type="InterPro" id="IPR050989">
    <property type="entry name" value="Rap1_Ran_GAP"/>
</dbReference>
<feature type="compositionally biased region" description="Polar residues" evidence="4">
    <location>
        <begin position="250"/>
        <end position="263"/>
    </location>
</feature>
<feature type="region of interest" description="Disordered" evidence="4">
    <location>
        <begin position="1095"/>
        <end position="1127"/>
    </location>
</feature>
<feature type="region of interest" description="Disordered" evidence="4">
    <location>
        <begin position="383"/>
        <end position="409"/>
    </location>
</feature>
<evidence type="ECO:0000313" key="6">
    <source>
        <dbReference type="EMBL" id="CAL4135181.1"/>
    </source>
</evidence>
<feature type="region of interest" description="Disordered" evidence="4">
    <location>
        <begin position="186"/>
        <end position="217"/>
    </location>
</feature>
<keyword evidence="2" id="KW-0597">Phosphoprotein</keyword>
<accession>A0AAV2RT14</accession>
<dbReference type="GO" id="GO:0005737">
    <property type="term" value="C:cytoplasm"/>
    <property type="evidence" value="ECO:0007669"/>
    <property type="project" value="TreeGrafter"/>
</dbReference>
<evidence type="ECO:0000259" key="5">
    <source>
        <dbReference type="PROSITE" id="PS50085"/>
    </source>
</evidence>
<dbReference type="PROSITE" id="PS50085">
    <property type="entry name" value="RAPGAP"/>
    <property type="match status" value="1"/>
</dbReference>